<evidence type="ECO:0000256" key="12">
    <source>
        <dbReference type="SAM" id="MobiDB-lite"/>
    </source>
</evidence>
<comment type="similarity">
    <text evidence="1">Belongs to the helicase family. UvrD subfamily.</text>
</comment>
<evidence type="ECO:0000256" key="4">
    <source>
        <dbReference type="ARBA" id="ARBA00022806"/>
    </source>
</evidence>
<protein>
    <recommendedName>
        <fullName evidence="9">DNA 3'-5' helicase</fullName>
        <ecNumber evidence="9">5.6.2.4</ecNumber>
    </recommendedName>
</protein>
<dbReference type="CDD" id="cd18807">
    <property type="entry name" value="SF1_C_UvrD"/>
    <property type="match status" value="1"/>
</dbReference>
<dbReference type="InterPro" id="IPR027417">
    <property type="entry name" value="P-loop_NTPase"/>
</dbReference>
<dbReference type="FunFam" id="1.10.486.10:FF:000003">
    <property type="entry name" value="ATP-dependent DNA helicase"/>
    <property type="match status" value="1"/>
</dbReference>
<evidence type="ECO:0000256" key="2">
    <source>
        <dbReference type="ARBA" id="ARBA00022741"/>
    </source>
</evidence>
<dbReference type="GO" id="GO:0003677">
    <property type="term" value="F:DNA binding"/>
    <property type="evidence" value="ECO:0007669"/>
    <property type="project" value="UniProtKB-KW"/>
</dbReference>
<dbReference type="GO" id="GO:0000725">
    <property type="term" value="P:recombinational repair"/>
    <property type="evidence" value="ECO:0007669"/>
    <property type="project" value="TreeGrafter"/>
</dbReference>
<organism evidence="15">
    <name type="scientific">freshwater metagenome</name>
    <dbReference type="NCBI Taxonomy" id="449393"/>
    <lineage>
        <taxon>unclassified sequences</taxon>
        <taxon>metagenomes</taxon>
        <taxon>ecological metagenomes</taxon>
    </lineage>
</organism>
<evidence type="ECO:0000256" key="9">
    <source>
        <dbReference type="ARBA" id="ARBA00034808"/>
    </source>
</evidence>
<dbReference type="GO" id="GO:0005829">
    <property type="term" value="C:cytosol"/>
    <property type="evidence" value="ECO:0007669"/>
    <property type="project" value="TreeGrafter"/>
</dbReference>
<dbReference type="PANTHER" id="PTHR11070">
    <property type="entry name" value="UVRD / RECB / PCRA DNA HELICASE FAMILY MEMBER"/>
    <property type="match status" value="1"/>
</dbReference>
<dbReference type="PANTHER" id="PTHR11070:SF2">
    <property type="entry name" value="ATP-DEPENDENT DNA HELICASE SRS2"/>
    <property type="match status" value="1"/>
</dbReference>
<dbReference type="PROSITE" id="PS51198">
    <property type="entry name" value="UVRD_HELICASE_ATP_BIND"/>
    <property type="match status" value="1"/>
</dbReference>
<feature type="domain" description="UvrD-like helicase C-terminal" evidence="14">
    <location>
        <begin position="310"/>
        <end position="578"/>
    </location>
</feature>
<accession>A0A6J7D2U1</accession>
<dbReference type="EC" id="5.6.2.4" evidence="9"/>
<dbReference type="GO" id="GO:0005524">
    <property type="term" value="F:ATP binding"/>
    <property type="evidence" value="ECO:0007669"/>
    <property type="project" value="UniProtKB-KW"/>
</dbReference>
<dbReference type="InterPro" id="IPR013986">
    <property type="entry name" value="DExx_box_DNA_helicase_dom_sf"/>
</dbReference>
<dbReference type="Gene3D" id="1.10.486.10">
    <property type="entry name" value="PCRA, domain 4"/>
    <property type="match status" value="1"/>
</dbReference>
<dbReference type="CDD" id="cd17932">
    <property type="entry name" value="DEXQc_UvrD"/>
    <property type="match status" value="1"/>
</dbReference>
<evidence type="ECO:0000256" key="1">
    <source>
        <dbReference type="ARBA" id="ARBA00009922"/>
    </source>
</evidence>
<keyword evidence="4" id="KW-0347">Helicase</keyword>
<keyword evidence="3" id="KW-0378">Hydrolase</keyword>
<dbReference type="InterPro" id="IPR000212">
    <property type="entry name" value="DNA_helicase_UvrD/REP"/>
</dbReference>
<keyword evidence="11" id="KW-0175">Coiled coil</keyword>
<evidence type="ECO:0000256" key="3">
    <source>
        <dbReference type="ARBA" id="ARBA00022801"/>
    </source>
</evidence>
<dbReference type="SUPFAM" id="SSF52540">
    <property type="entry name" value="P-loop containing nucleoside triphosphate hydrolases"/>
    <property type="match status" value="1"/>
</dbReference>
<dbReference type="PROSITE" id="PS51217">
    <property type="entry name" value="UVRD_HELICASE_CTER"/>
    <property type="match status" value="1"/>
</dbReference>
<dbReference type="Gene3D" id="3.40.50.300">
    <property type="entry name" value="P-loop containing nucleotide triphosphate hydrolases"/>
    <property type="match status" value="2"/>
</dbReference>
<dbReference type="GO" id="GO:0016787">
    <property type="term" value="F:hydrolase activity"/>
    <property type="evidence" value="ECO:0007669"/>
    <property type="project" value="UniProtKB-KW"/>
</dbReference>
<keyword evidence="2" id="KW-0547">Nucleotide-binding</keyword>
<feature type="domain" description="UvrD-like helicase ATP-binding" evidence="13">
    <location>
        <begin position="30"/>
        <end position="309"/>
    </location>
</feature>
<dbReference type="Pfam" id="PF13361">
    <property type="entry name" value="UvrD_C"/>
    <property type="match status" value="1"/>
</dbReference>
<proteinExistence type="inferred from homology"/>
<name>A0A6J7D2U1_9ZZZZ</name>
<feature type="region of interest" description="Disordered" evidence="12">
    <location>
        <begin position="1"/>
        <end position="23"/>
    </location>
</feature>
<evidence type="ECO:0000256" key="8">
    <source>
        <dbReference type="ARBA" id="ARBA00034617"/>
    </source>
</evidence>
<gene>
    <name evidence="15" type="ORF">UFOPK3381_00377</name>
</gene>
<feature type="coiled-coil region" evidence="11">
    <location>
        <begin position="532"/>
        <end position="559"/>
    </location>
</feature>
<keyword evidence="7" id="KW-0413">Isomerase</keyword>
<dbReference type="Gene3D" id="1.10.10.160">
    <property type="match status" value="1"/>
</dbReference>
<sequence length="758" mass="85140">MGVSQGSFGDAELWGNQSPEPHLDAARLTDDLTEPQRQAVTHPGGPLLVVAGAGSGKTRVLTRRVAYLLEVDRVAPWEILAITFTNKAADEMKRRVAELVGSRSERMWVQTFHSACLRLLRANAGVLGFEPGFTIYDSDESRSEVERIMKDLGVDVKVTKPRSVLAMISAAKNAMQSPTAYLEVDADPKREMVAKVYQRYEDSLRRANAMDFDDLLLNAVRMLQKDADVRQRYQRQFRHVLVDEFQDTNGVQNKLVEILAEYHGNICVVGDADQSIYRFRAADVRNILQFAQHHPDTTTVLLEENFRSTQTILDAANAVIDRNESRIPKNLFTQRGRGDKIRRYAGEDEYDEGRWVIAELRRFRNEYNIEWREMAIFYRTNAQSRVLEEQCIRAGVPYRVISGLRFYDRKEVKDVLAYARLLVNPRDDVASRRVINEPRRGVGAVALTKLQSYATDRNISFSEAVRFSEEAGVSGKAGSGVRQFAALLDELRALSNDLPPGEMIQAIARESGILDELLTDGSDEARSRIENLGELASAAAEYESMLEFLERLALSAESDQLDASAGAVSLMTMHVAKGLEFPAVVMTGLEEGMFPHSRALVDQAELEEERRLCYVGITRAMRHLSLTHAWTRTMWGRRMDAITSRFWSEVPEELCEECSVVKPMRRSTFSDTDYGFEGRSSDFTVGRAFGAATPQEARGSGAEQLGLRSGDRIIHDRFGPGTVLSVAGEGERTRAFVRFDEGQSEKQLVLSISPLKRL</sequence>
<evidence type="ECO:0000259" key="14">
    <source>
        <dbReference type="PROSITE" id="PS51217"/>
    </source>
</evidence>
<dbReference type="AlphaFoldDB" id="A0A6J7D2U1"/>
<keyword evidence="6" id="KW-0238">DNA-binding</keyword>
<dbReference type="Pfam" id="PF00580">
    <property type="entry name" value="UvrD-helicase"/>
    <property type="match status" value="1"/>
</dbReference>
<comment type="catalytic activity">
    <reaction evidence="8">
        <text>Couples ATP hydrolysis with the unwinding of duplex DNA by translocating in the 3'-5' direction.</text>
        <dbReference type="EC" id="5.6.2.4"/>
    </reaction>
</comment>
<dbReference type="InterPro" id="IPR014016">
    <property type="entry name" value="UvrD-like_ATP-bd"/>
</dbReference>
<comment type="catalytic activity">
    <reaction evidence="10">
        <text>ATP + H2O = ADP + phosphate + H(+)</text>
        <dbReference type="Rhea" id="RHEA:13065"/>
        <dbReference type="ChEBI" id="CHEBI:15377"/>
        <dbReference type="ChEBI" id="CHEBI:15378"/>
        <dbReference type="ChEBI" id="CHEBI:30616"/>
        <dbReference type="ChEBI" id="CHEBI:43474"/>
        <dbReference type="ChEBI" id="CHEBI:456216"/>
        <dbReference type="EC" id="5.6.2.4"/>
    </reaction>
</comment>
<evidence type="ECO:0000313" key="15">
    <source>
        <dbReference type="EMBL" id="CAB4863254.1"/>
    </source>
</evidence>
<dbReference type="Pfam" id="PF21196">
    <property type="entry name" value="PcrA_UvrD_tudor"/>
    <property type="match status" value="1"/>
</dbReference>
<reference evidence="15" key="1">
    <citation type="submission" date="2020-05" db="EMBL/GenBank/DDBJ databases">
        <authorList>
            <person name="Chiriac C."/>
            <person name="Salcher M."/>
            <person name="Ghai R."/>
            <person name="Kavagutti S V."/>
        </authorList>
    </citation>
    <scope>NUCLEOTIDE SEQUENCE</scope>
</reference>
<keyword evidence="5" id="KW-0067">ATP-binding</keyword>
<evidence type="ECO:0000256" key="10">
    <source>
        <dbReference type="ARBA" id="ARBA00048988"/>
    </source>
</evidence>
<dbReference type="InterPro" id="IPR014017">
    <property type="entry name" value="DNA_helicase_UvrD-like_C"/>
</dbReference>
<evidence type="ECO:0000256" key="6">
    <source>
        <dbReference type="ARBA" id="ARBA00023125"/>
    </source>
</evidence>
<dbReference type="GO" id="GO:0043138">
    <property type="term" value="F:3'-5' DNA helicase activity"/>
    <property type="evidence" value="ECO:0007669"/>
    <property type="project" value="UniProtKB-EC"/>
</dbReference>
<evidence type="ECO:0000256" key="7">
    <source>
        <dbReference type="ARBA" id="ARBA00023235"/>
    </source>
</evidence>
<evidence type="ECO:0000256" key="5">
    <source>
        <dbReference type="ARBA" id="ARBA00022840"/>
    </source>
</evidence>
<evidence type="ECO:0000259" key="13">
    <source>
        <dbReference type="PROSITE" id="PS51198"/>
    </source>
</evidence>
<dbReference type="GO" id="GO:0033202">
    <property type="term" value="C:DNA helicase complex"/>
    <property type="evidence" value="ECO:0007669"/>
    <property type="project" value="TreeGrafter"/>
</dbReference>
<evidence type="ECO:0000256" key="11">
    <source>
        <dbReference type="SAM" id="Coils"/>
    </source>
</evidence>
<dbReference type="EMBL" id="CAFBLN010000009">
    <property type="protein sequence ID" value="CAB4863254.1"/>
    <property type="molecule type" value="Genomic_DNA"/>
</dbReference>